<dbReference type="PROSITE" id="PS51898">
    <property type="entry name" value="TYR_RECOMBINASE"/>
    <property type="match status" value="1"/>
</dbReference>
<dbReference type="Gene3D" id="1.10.443.10">
    <property type="entry name" value="Intergrase catalytic core"/>
    <property type="match status" value="1"/>
</dbReference>
<comment type="caution">
    <text evidence="6">The sequence shown here is derived from an EMBL/GenBank/DDBJ whole genome shotgun (WGS) entry which is preliminary data.</text>
</comment>
<reference evidence="7" key="1">
    <citation type="journal article" date="2019" name="Int. J. Syst. Evol. Microbiol.">
        <title>The Global Catalogue of Microorganisms (GCM) 10K type strain sequencing project: providing services to taxonomists for standard genome sequencing and annotation.</title>
        <authorList>
            <consortium name="The Broad Institute Genomics Platform"/>
            <consortium name="The Broad Institute Genome Sequencing Center for Infectious Disease"/>
            <person name="Wu L."/>
            <person name="Ma J."/>
        </authorList>
    </citation>
    <scope>NUCLEOTIDE SEQUENCE [LARGE SCALE GENOMIC DNA]</scope>
    <source>
        <strain evidence="7">CGMCC 4.7246</strain>
    </source>
</reference>
<evidence type="ECO:0000256" key="1">
    <source>
        <dbReference type="ARBA" id="ARBA00008857"/>
    </source>
</evidence>
<gene>
    <name evidence="6" type="primary">xerC</name>
    <name evidence="6" type="ORF">ACFP3R_14905</name>
</gene>
<dbReference type="Proteomes" id="UP001596220">
    <property type="component" value="Unassembled WGS sequence"/>
</dbReference>
<evidence type="ECO:0000256" key="3">
    <source>
        <dbReference type="ARBA" id="ARBA00023125"/>
    </source>
</evidence>
<keyword evidence="3" id="KW-0238">DNA-binding</keyword>
<dbReference type="SUPFAM" id="SSF56349">
    <property type="entry name" value="DNA breaking-rejoining enzymes"/>
    <property type="match status" value="1"/>
</dbReference>
<dbReference type="InterPro" id="IPR050808">
    <property type="entry name" value="Phage_Integrase"/>
</dbReference>
<dbReference type="Pfam" id="PF00589">
    <property type="entry name" value="Phage_integrase"/>
    <property type="match status" value="1"/>
</dbReference>
<dbReference type="PANTHER" id="PTHR30629">
    <property type="entry name" value="PROPHAGE INTEGRASE"/>
    <property type="match status" value="1"/>
</dbReference>
<sequence length="393" mass="43623">MPRPPLPLGTHGKIRTYRTSTGWRATAKFRDFDGVTRPVERWGRTKTAAVQALKEALRDRTPPTGSDGITPDMRFGEAAALWLEEFQRAIDAGRRSPTSKETYENRLNGLVLPAIGELRVRELTVPRLGRVVAAAQDRHSSSTAKTVRTILSGVCGLAVRHGALASNPVRDVAPLEGRKRRARALSLEELTDLLAKLDSDDVAVRHDLPDLARWYAGTGERTGEGLAVHWHHLDLNAGTVDWGGGLIRVRGQGQRINFGKTDVSERALPLSAWLVDVLRERRATLAERFGVDQADLRGPVFPNSLGGLRDKHNTLARWREFRERAGYPWVTFRTFRRSVATILDEAGLSARQIADQLGHSKVSTTQDVYMARGVTSRRAADALEAVKGFRREK</sequence>
<dbReference type="InterPro" id="IPR002104">
    <property type="entry name" value="Integrase_catalytic"/>
</dbReference>
<dbReference type="InterPro" id="IPR013762">
    <property type="entry name" value="Integrase-like_cat_sf"/>
</dbReference>
<keyword evidence="4" id="KW-0233">DNA recombination</keyword>
<dbReference type="CDD" id="cd01189">
    <property type="entry name" value="INT_ICEBs1_C_like"/>
    <property type="match status" value="1"/>
</dbReference>
<evidence type="ECO:0000256" key="4">
    <source>
        <dbReference type="ARBA" id="ARBA00023172"/>
    </source>
</evidence>
<dbReference type="PANTHER" id="PTHR30629:SF2">
    <property type="entry name" value="PROPHAGE INTEGRASE INTS-RELATED"/>
    <property type="match status" value="1"/>
</dbReference>
<organism evidence="6 7">
    <name type="scientific">Saccharothrix lopnurensis</name>
    <dbReference type="NCBI Taxonomy" id="1670621"/>
    <lineage>
        <taxon>Bacteria</taxon>
        <taxon>Bacillati</taxon>
        <taxon>Actinomycetota</taxon>
        <taxon>Actinomycetes</taxon>
        <taxon>Pseudonocardiales</taxon>
        <taxon>Pseudonocardiaceae</taxon>
        <taxon>Saccharothrix</taxon>
    </lineage>
</organism>
<dbReference type="Gene3D" id="1.10.150.130">
    <property type="match status" value="1"/>
</dbReference>
<evidence type="ECO:0000313" key="6">
    <source>
        <dbReference type="EMBL" id="MFC6090573.1"/>
    </source>
</evidence>
<keyword evidence="7" id="KW-1185">Reference proteome</keyword>
<dbReference type="InterPro" id="IPR053876">
    <property type="entry name" value="Phage_int_M"/>
</dbReference>
<dbReference type="InterPro" id="IPR011010">
    <property type="entry name" value="DNA_brk_join_enz"/>
</dbReference>
<keyword evidence="2" id="KW-0229">DNA integration</keyword>
<accession>A0ABW1P662</accession>
<name>A0ABW1P662_9PSEU</name>
<protein>
    <submittedName>
        <fullName evidence="6">Tyrosine recombinase XerC</fullName>
    </submittedName>
</protein>
<dbReference type="Pfam" id="PF22022">
    <property type="entry name" value="Phage_int_M"/>
    <property type="match status" value="1"/>
</dbReference>
<comment type="similarity">
    <text evidence="1">Belongs to the 'phage' integrase family.</text>
</comment>
<proteinExistence type="inferred from homology"/>
<dbReference type="RefSeq" id="WP_380636549.1">
    <property type="nucleotide sequence ID" value="NZ_JBHSQO010000013.1"/>
</dbReference>
<evidence type="ECO:0000256" key="2">
    <source>
        <dbReference type="ARBA" id="ARBA00022908"/>
    </source>
</evidence>
<evidence type="ECO:0000313" key="7">
    <source>
        <dbReference type="Proteomes" id="UP001596220"/>
    </source>
</evidence>
<dbReference type="EMBL" id="JBHSQO010000013">
    <property type="protein sequence ID" value="MFC6090573.1"/>
    <property type="molecule type" value="Genomic_DNA"/>
</dbReference>
<dbReference type="InterPro" id="IPR010998">
    <property type="entry name" value="Integrase_recombinase_N"/>
</dbReference>
<feature type="domain" description="Tyr recombinase" evidence="5">
    <location>
        <begin position="180"/>
        <end position="384"/>
    </location>
</feature>
<evidence type="ECO:0000259" key="5">
    <source>
        <dbReference type="PROSITE" id="PS51898"/>
    </source>
</evidence>